<dbReference type="STRING" id="933084.A0A067PEM1"/>
<dbReference type="Proteomes" id="UP000027265">
    <property type="component" value="Unassembled WGS sequence"/>
</dbReference>
<sequence length="272" mass="30748">MPHKRAKRSVREKERNEKGHDLAPRSSNSSSMQDESLPKGMARVLNAAKVREDYRKRRLDEEDGGETKKRRKVDTKDGKAEKTKAKEKGKGAVHMEILPGESLYHFNQRVEDNMRPLVKSAAQASSAHERRKRKEALESTKSLKTPTGPKTKVKPGQDDSSPPPPDELPSSKRHTGPTEFLTLSSSAPKRLNDIAQAPPEIKVKKRKPLDATSSSKHKPKHENVLSLYQEQMMEEEREKVIRRYREMKAKKVTEGGWGGERGGGEEDDEQVD</sequence>
<evidence type="ECO:0000256" key="1">
    <source>
        <dbReference type="SAM" id="MobiDB-lite"/>
    </source>
</evidence>
<gene>
    <name evidence="2" type="ORF">JAAARDRAFT_40409</name>
</gene>
<feature type="region of interest" description="Disordered" evidence="1">
    <location>
        <begin position="250"/>
        <end position="272"/>
    </location>
</feature>
<reference evidence="3" key="1">
    <citation type="journal article" date="2014" name="Proc. Natl. Acad. Sci. U.S.A.">
        <title>Extensive sampling of basidiomycete genomes demonstrates inadequacy of the white-rot/brown-rot paradigm for wood decay fungi.</title>
        <authorList>
            <person name="Riley R."/>
            <person name="Salamov A.A."/>
            <person name="Brown D.W."/>
            <person name="Nagy L.G."/>
            <person name="Floudas D."/>
            <person name="Held B.W."/>
            <person name="Levasseur A."/>
            <person name="Lombard V."/>
            <person name="Morin E."/>
            <person name="Otillar R."/>
            <person name="Lindquist E.A."/>
            <person name="Sun H."/>
            <person name="LaButti K.M."/>
            <person name="Schmutz J."/>
            <person name="Jabbour D."/>
            <person name="Luo H."/>
            <person name="Baker S.E."/>
            <person name="Pisabarro A.G."/>
            <person name="Walton J.D."/>
            <person name="Blanchette R.A."/>
            <person name="Henrissat B."/>
            <person name="Martin F."/>
            <person name="Cullen D."/>
            <person name="Hibbett D.S."/>
            <person name="Grigoriev I.V."/>
        </authorList>
    </citation>
    <scope>NUCLEOTIDE SEQUENCE [LARGE SCALE GENOMIC DNA]</scope>
    <source>
        <strain evidence="3">MUCL 33604</strain>
    </source>
</reference>
<dbReference type="HOGENOM" id="CLU_075896_0_0_1"/>
<dbReference type="EMBL" id="KL197741">
    <property type="protein sequence ID" value="KDQ52300.1"/>
    <property type="molecule type" value="Genomic_DNA"/>
</dbReference>
<proteinExistence type="predicted"/>
<organism evidence="2 3">
    <name type="scientific">Jaapia argillacea MUCL 33604</name>
    <dbReference type="NCBI Taxonomy" id="933084"/>
    <lineage>
        <taxon>Eukaryota</taxon>
        <taxon>Fungi</taxon>
        <taxon>Dikarya</taxon>
        <taxon>Basidiomycota</taxon>
        <taxon>Agaricomycotina</taxon>
        <taxon>Agaricomycetes</taxon>
        <taxon>Agaricomycetidae</taxon>
        <taxon>Jaapiales</taxon>
        <taxon>Jaapiaceae</taxon>
        <taxon>Jaapia</taxon>
    </lineage>
</organism>
<keyword evidence="3" id="KW-1185">Reference proteome</keyword>
<feature type="compositionally biased region" description="Basic and acidic residues" evidence="1">
    <location>
        <begin position="9"/>
        <end position="23"/>
    </location>
</feature>
<evidence type="ECO:0000313" key="2">
    <source>
        <dbReference type="EMBL" id="KDQ52300.1"/>
    </source>
</evidence>
<feature type="compositionally biased region" description="Polar residues" evidence="1">
    <location>
        <begin position="25"/>
        <end position="34"/>
    </location>
</feature>
<evidence type="ECO:0000313" key="3">
    <source>
        <dbReference type="Proteomes" id="UP000027265"/>
    </source>
</evidence>
<name>A0A067PEM1_9AGAM</name>
<dbReference type="PANTHER" id="PTHR40644">
    <property type="entry name" value="UPF0653 PROTEIN C607.02C"/>
    <property type="match status" value="1"/>
</dbReference>
<dbReference type="InParanoid" id="A0A067PEM1"/>
<accession>A0A067PEM1</accession>
<dbReference type="AlphaFoldDB" id="A0A067PEM1"/>
<feature type="region of interest" description="Disordered" evidence="1">
    <location>
        <begin position="115"/>
        <end position="224"/>
    </location>
</feature>
<feature type="compositionally biased region" description="Basic and acidic residues" evidence="1">
    <location>
        <begin position="74"/>
        <end position="90"/>
    </location>
</feature>
<dbReference type="OrthoDB" id="5876637at2759"/>
<dbReference type="PANTHER" id="PTHR40644:SF1">
    <property type="entry name" value="UPF0653 PROTEIN C607.02C"/>
    <property type="match status" value="1"/>
</dbReference>
<protein>
    <submittedName>
        <fullName evidence="2">Uncharacterized protein</fullName>
    </submittedName>
</protein>
<feature type="region of interest" description="Disordered" evidence="1">
    <location>
        <begin position="1"/>
        <end position="94"/>
    </location>
</feature>
<feature type="compositionally biased region" description="Basic and acidic residues" evidence="1">
    <location>
        <begin position="49"/>
        <end position="60"/>
    </location>
</feature>